<reference evidence="11" key="1">
    <citation type="submission" date="2009-01" db="EMBL/GenBank/DDBJ databases">
        <title>Complete sequence of Anaeromyxobacter dehalogenans 2CP-1.</title>
        <authorList>
            <consortium name="US DOE Joint Genome Institute"/>
            <person name="Lucas S."/>
            <person name="Copeland A."/>
            <person name="Lapidus A."/>
            <person name="Glavina del Rio T."/>
            <person name="Dalin E."/>
            <person name="Tice H."/>
            <person name="Bruce D."/>
            <person name="Goodwin L."/>
            <person name="Pitluck S."/>
            <person name="Saunders E."/>
            <person name="Brettin T."/>
            <person name="Detter J.C."/>
            <person name="Han C."/>
            <person name="Larimer F."/>
            <person name="Land M."/>
            <person name="Hauser L."/>
            <person name="Kyrpides N."/>
            <person name="Ovchinnikova G."/>
            <person name="Beliaev A.S."/>
            <person name="Richardson P."/>
        </authorList>
    </citation>
    <scope>NUCLEOTIDE SEQUENCE</scope>
    <source>
        <strain evidence="11">2CP-1</strain>
    </source>
</reference>
<dbReference type="InterPro" id="IPR003661">
    <property type="entry name" value="HisK_dim/P_dom"/>
</dbReference>
<dbReference type="GO" id="GO:0005886">
    <property type="term" value="C:plasma membrane"/>
    <property type="evidence" value="ECO:0007669"/>
    <property type="project" value="TreeGrafter"/>
</dbReference>
<comment type="catalytic activity">
    <reaction evidence="1">
        <text>ATP + protein L-histidine = ADP + protein N-phospho-L-histidine.</text>
        <dbReference type="EC" id="2.7.13.3"/>
    </reaction>
</comment>
<evidence type="ECO:0000313" key="11">
    <source>
        <dbReference type="EMBL" id="ACL67690.1"/>
    </source>
</evidence>
<dbReference type="SMART" id="SM00388">
    <property type="entry name" value="HisKA"/>
    <property type="match status" value="1"/>
</dbReference>
<dbReference type="SMART" id="SM00448">
    <property type="entry name" value="REC"/>
    <property type="match status" value="1"/>
</dbReference>
<dbReference type="InterPro" id="IPR004358">
    <property type="entry name" value="Sig_transdc_His_kin-like_C"/>
</dbReference>
<feature type="domain" description="PAS" evidence="10">
    <location>
        <begin position="183"/>
        <end position="230"/>
    </location>
</feature>
<dbReference type="InterPro" id="IPR029016">
    <property type="entry name" value="GAF-like_dom_sf"/>
</dbReference>
<dbReference type="CDD" id="cd00156">
    <property type="entry name" value="REC"/>
    <property type="match status" value="1"/>
</dbReference>
<dbReference type="Pfam" id="PF01590">
    <property type="entry name" value="GAF"/>
    <property type="match status" value="1"/>
</dbReference>
<dbReference type="PROSITE" id="PS50112">
    <property type="entry name" value="PAS"/>
    <property type="match status" value="1"/>
</dbReference>
<dbReference type="Gene3D" id="3.30.450.20">
    <property type="entry name" value="PAS domain"/>
    <property type="match status" value="1"/>
</dbReference>
<evidence type="ECO:0000256" key="7">
    <source>
        <dbReference type="SAM" id="MobiDB-lite"/>
    </source>
</evidence>
<gene>
    <name evidence="11" type="ordered locus">A2cp1_4373</name>
</gene>
<protein>
    <recommendedName>
        <fullName evidence="2">histidine kinase</fullName>
        <ecNumber evidence="2">2.7.13.3</ecNumber>
    </recommendedName>
</protein>
<dbReference type="Gene3D" id="3.30.450.40">
    <property type="match status" value="1"/>
</dbReference>
<dbReference type="EMBL" id="CP001359">
    <property type="protein sequence ID" value="ACL67690.1"/>
    <property type="molecule type" value="Genomic_DNA"/>
</dbReference>
<accession>B8JBT2</accession>
<dbReference type="SMART" id="SM00091">
    <property type="entry name" value="PAS"/>
    <property type="match status" value="1"/>
</dbReference>
<dbReference type="PROSITE" id="PS50109">
    <property type="entry name" value="HIS_KIN"/>
    <property type="match status" value="1"/>
</dbReference>
<evidence type="ECO:0000256" key="6">
    <source>
        <dbReference type="PROSITE-ProRule" id="PRU00169"/>
    </source>
</evidence>
<keyword evidence="5 11" id="KW-0418">Kinase</keyword>
<keyword evidence="12" id="KW-1185">Reference proteome</keyword>
<dbReference type="Pfam" id="PF00072">
    <property type="entry name" value="Response_reg"/>
    <property type="match status" value="1"/>
</dbReference>
<dbReference type="InterPro" id="IPR013656">
    <property type="entry name" value="PAS_4"/>
</dbReference>
<dbReference type="InterPro" id="IPR000014">
    <property type="entry name" value="PAS"/>
</dbReference>
<dbReference type="Pfam" id="PF02518">
    <property type="entry name" value="HATPase_c"/>
    <property type="match status" value="1"/>
</dbReference>
<dbReference type="SMART" id="SM00065">
    <property type="entry name" value="GAF"/>
    <property type="match status" value="1"/>
</dbReference>
<dbReference type="KEGG" id="acp:A2cp1_4373"/>
<dbReference type="NCBIfam" id="TIGR00229">
    <property type="entry name" value="sensory_box"/>
    <property type="match status" value="1"/>
</dbReference>
<dbReference type="GO" id="GO:0009927">
    <property type="term" value="F:histidine phosphotransfer kinase activity"/>
    <property type="evidence" value="ECO:0007669"/>
    <property type="project" value="TreeGrafter"/>
</dbReference>
<feature type="region of interest" description="Disordered" evidence="7">
    <location>
        <begin position="95"/>
        <end position="114"/>
    </location>
</feature>
<dbReference type="EC" id="2.7.13.3" evidence="2"/>
<dbReference type="InterPro" id="IPR036097">
    <property type="entry name" value="HisK_dim/P_sf"/>
</dbReference>
<organism evidence="11 12">
    <name type="scientific">Anaeromyxobacter dehalogenans (strain ATCC BAA-258 / DSM 21875 / 2CP-1)</name>
    <dbReference type="NCBI Taxonomy" id="455488"/>
    <lineage>
        <taxon>Bacteria</taxon>
        <taxon>Pseudomonadati</taxon>
        <taxon>Myxococcota</taxon>
        <taxon>Myxococcia</taxon>
        <taxon>Myxococcales</taxon>
        <taxon>Cystobacterineae</taxon>
        <taxon>Anaeromyxobacteraceae</taxon>
        <taxon>Anaeromyxobacter</taxon>
    </lineage>
</organism>
<dbReference type="InterPro" id="IPR036890">
    <property type="entry name" value="HATPase_C_sf"/>
</dbReference>
<feature type="compositionally biased region" description="Basic and acidic residues" evidence="7">
    <location>
        <begin position="1"/>
        <end position="13"/>
    </location>
</feature>
<dbReference type="Pfam" id="PF00512">
    <property type="entry name" value="HisKA"/>
    <property type="match status" value="1"/>
</dbReference>
<evidence type="ECO:0000256" key="5">
    <source>
        <dbReference type="ARBA" id="ARBA00022777"/>
    </source>
</evidence>
<dbReference type="CDD" id="cd00082">
    <property type="entry name" value="HisKA"/>
    <property type="match status" value="1"/>
</dbReference>
<feature type="region of interest" description="Disordered" evidence="7">
    <location>
        <begin position="1"/>
        <end position="24"/>
    </location>
</feature>
<dbReference type="RefSeq" id="WP_015935378.1">
    <property type="nucleotide sequence ID" value="NC_011891.1"/>
</dbReference>
<dbReference type="InterPro" id="IPR003018">
    <property type="entry name" value="GAF"/>
</dbReference>
<feature type="modified residue" description="4-aspartylphosphate" evidence="6">
    <location>
        <position position="612"/>
    </location>
</feature>
<feature type="domain" description="Response regulatory" evidence="9">
    <location>
        <begin position="563"/>
        <end position="679"/>
    </location>
</feature>
<evidence type="ECO:0000256" key="3">
    <source>
        <dbReference type="ARBA" id="ARBA00022553"/>
    </source>
</evidence>
<dbReference type="PROSITE" id="PS50110">
    <property type="entry name" value="RESPONSE_REGULATORY"/>
    <property type="match status" value="1"/>
</dbReference>
<dbReference type="SUPFAM" id="SSF52172">
    <property type="entry name" value="CheY-like"/>
    <property type="match status" value="1"/>
</dbReference>
<dbReference type="PRINTS" id="PR00344">
    <property type="entry name" value="BCTRLSENSOR"/>
</dbReference>
<evidence type="ECO:0000313" key="12">
    <source>
        <dbReference type="Proteomes" id="UP000007089"/>
    </source>
</evidence>
<dbReference type="InterPro" id="IPR001789">
    <property type="entry name" value="Sig_transdc_resp-reg_receiver"/>
</dbReference>
<feature type="domain" description="Histidine kinase" evidence="8">
    <location>
        <begin position="314"/>
        <end position="542"/>
    </location>
</feature>
<dbReference type="GO" id="GO:0000155">
    <property type="term" value="F:phosphorelay sensor kinase activity"/>
    <property type="evidence" value="ECO:0007669"/>
    <property type="project" value="InterPro"/>
</dbReference>
<evidence type="ECO:0000256" key="4">
    <source>
        <dbReference type="ARBA" id="ARBA00022679"/>
    </source>
</evidence>
<dbReference type="PANTHER" id="PTHR43047">
    <property type="entry name" value="TWO-COMPONENT HISTIDINE PROTEIN KINASE"/>
    <property type="match status" value="1"/>
</dbReference>
<dbReference type="AlphaFoldDB" id="B8JBT2"/>
<dbReference type="InterPro" id="IPR003594">
    <property type="entry name" value="HATPase_dom"/>
</dbReference>
<dbReference type="SUPFAM" id="SSF55874">
    <property type="entry name" value="ATPase domain of HSP90 chaperone/DNA topoisomerase II/histidine kinase"/>
    <property type="match status" value="1"/>
</dbReference>
<evidence type="ECO:0000256" key="1">
    <source>
        <dbReference type="ARBA" id="ARBA00000085"/>
    </source>
</evidence>
<dbReference type="HOGENOM" id="CLU_000445_114_79_7"/>
<evidence type="ECO:0000259" key="9">
    <source>
        <dbReference type="PROSITE" id="PS50110"/>
    </source>
</evidence>
<keyword evidence="4" id="KW-0808">Transferase</keyword>
<evidence type="ECO:0000256" key="2">
    <source>
        <dbReference type="ARBA" id="ARBA00012438"/>
    </source>
</evidence>
<keyword evidence="3 6" id="KW-0597">Phosphoprotein</keyword>
<dbReference type="Gene3D" id="1.10.287.130">
    <property type="match status" value="1"/>
</dbReference>
<dbReference type="InterPro" id="IPR005467">
    <property type="entry name" value="His_kinase_dom"/>
</dbReference>
<proteinExistence type="predicted"/>
<evidence type="ECO:0000259" key="10">
    <source>
        <dbReference type="PROSITE" id="PS50112"/>
    </source>
</evidence>
<dbReference type="Gene3D" id="3.30.565.10">
    <property type="entry name" value="Histidine kinase-like ATPase, C-terminal domain"/>
    <property type="match status" value="1"/>
</dbReference>
<dbReference type="SUPFAM" id="SSF55781">
    <property type="entry name" value="GAF domain-like"/>
    <property type="match status" value="1"/>
</dbReference>
<dbReference type="SMART" id="SM00387">
    <property type="entry name" value="HATPase_c"/>
    <property type="match status" value="1"/>
</dbReference>
<sequence length="687" mass="71760">MSGRGEVRERIPGERSGPADGDAVRRRAPLEAAVAALAELAMNAEGTGPLLTAACAIARDALGVDAAAFLQPDDAAAGALVVRAAVGLPPDAAGARVGGTPPDESAAVTGGHGGRPPLLDLPGIEASAEVTLPGRERLLGVIGAYARRPRAFHADELRFLETSASVLAAALARDLAEAEVLDRERQLRAVFDAALDAMLCVDASGRVRDANAAAAALFGGGRASLVGRSLTDLTEAPAPGAPALADVLRGERVSGAAEVVHAGGLRRSVEFTGVPDIQPGRHLIALRDVSERKQLHARLALADRMVSVGTLAAGVAHELNNPLAYVIANLSYLDEQLTVLAPRVAAAGSSREPDLASALLDAVHDARDGAERMRIIVRDLKTFSRPDEEHAGPVSLGPLLDSCVSVAWNEIRHRARLLRAPTDVPPIQGCQARLGQVFLNLLVNAAQAIPEGHVDEHQIQVSARALPGGQVAVEVSDTGSGIAPEHLPRIFDPFFTTKPPGVGTGLGLSICQSIVSAMGGEIQVETMLGRGTTFRVILPASGPDEAGASGVGTAHLAPRVRARILVVDDEPLVGTVIQRALQGEHEVTVTSSARAALARVAAGERFDLVLSDLLMPEMTGMELYRALRERAPELASRVVFLTGGAFTPAARTFLEQEPVECVEKPFELETIRALLARRLGARRADAC</sequence>
<dbReference type="Pfam" id="PF08448">
    <property type="entry name" value="PAS_4"/>
    <property type="match status" value="1"/>
</dbReference>
<dbReference type="InterPro" id="IPR011006">
    <property type="entry name" value="CheY-like_superfamily"/>
</dbReference>
<dbReference type="InterPro" id="IPR035965">
    <property type="entry name" value="PAS-like_dom_sf"/>
</dbReference>
<dbReference type="Proteomes" id="UP000007089">
    <property type="component" value="Chromosome"/>
</dbReference>
<evidence type="ECO:0000259" key="8">
    <source>
        <dbReference type="PROSITE" id="PS50109"/>
    </source>
</evidence>
<dbReference type="SUPFAM" id="SSF55785">
    <property type="entry name" value="PYP-like sensor domain (PAS domain)"/>
    <property type="match status" value="1"/>
</dbReference>
<name>B8JBT2_ANAD2</name>
<dbReference type="PANTHER" id="PTHR43047:SF72">
    <property type="entry name" value="OSMOSENSING HISTIDINE PROTEIN KINASE SLN1"/>
    <property type="match status" value="1"/>
</dbReference>
<dbReference type="Gene3D" id="3.40.50.2300">
    <property type="match status" value="1"/>
</dbReference>
<dbReference type="SUPFAM" id="SSF47384">
    <property type="entry name" value="Homodimeric domain of signal transducing histidine kinase"/>
    <property type="match status" value="1"/>
</dbReference>